<evidence type="ECO:0000256" key="7">
    <source>
        <dbReference type="ARBA" id="ARBA00022777"/>
    </source>
</evidence>
<feature type="coiled-coil region" evidence="10">
    <location>
        <begin position="19"/>
        <end position="88"/>
    </location>
</feature>
<comment type="subcellular location">
    <subcellularLocation>
        <location evidence="2">Membrane</location>
    </subcellularLocation>
</comment>
<dbReference type="CDD" id="cd00082">
    <property type="entry name" value="HisKA"/>
    <property type="match status" value="1"/>
</dbReference>
<dbReference type="InterPro" id="IPR036890">
    <property type="entry name" value="HATPase_C_sf"/>
</dbReference>
<dbReference type="Proteomes" id="UP001595755">
    <property type="component" value="Unassembled WGS sequence"/>
</dbReference>
<dbReference type="InterPro" id="IPR050351">
    <property type="entry name" value="BphY/WalK/GraS-like"/>
</dbReference>
<dbReference type="Gene3D" id="1.10.287.130">
    <property type="match status" value="1"/>
</dbReference>
<evidence type="ECO:0000256" key="6">
    <source>
        <dbReference type="ARBA" id="ARBA00022741"/>
    </source>
</evidence>
<dbReference type="PRINTS" id="PR01780">
    <property type="entry name" value="LANTIREGPROT"/>
</dbReference>
<dbReference type="SUPFAM" id="SSF47384">
    <property type="entry name" value="Homodimeric domain of signal transducing histidine kinase"/>
    <property type="match status" value="1"/>
</dbReference>
<dbReference type="PANTHER" id="PTHR45453:SF1">
    <property type="entry name" value="PHOSPHATE REGULON SENSOR PROTEIN PHOR"/>
    <property type="match status" value="1"/>
</dbReference>
<dbReference type="EC" id="2.7.13.3" evidence="3"/>
<dbReference type="InterPro" id="IPR036097">
    <property type="entry name" value="HisK_dim/P_sf"/>
</dbReference>
<evidence type="ECO:0000256" key="3">
    <source>
        <dbReference type="ARBA" id="ARBA00012438"/>
    </source>
</evidence>
<keyword evidence="9" id="KW-0902">Two-component regulatory system</keyword>
<organism evidence="12 13">
    <name type="scientific">Cohnella boryungensis</name>
    <dbReference type="NCBI Taxonomy" id="768479"/>
    <lineage>
        <taxon>Bacteria</taxon>
        <taxon>Bacillati</taxon>
        <taxon>Bacillota</taxon>
        <taxon>Bacilli</taxon>
        <taxon>Bacillales</taxon>
        <taxon>Paenibacillaceae</taxon>
        <taxon>Cohnella</taxon>
    </lineage>
</organism>
<evidence type="ECO:0000256" key="5">
    <source>
        <dbReference type="ARBA" id="ARBA00022679"/>
    </source>
</evidence>
<gene>
    <name evidence="12" type="ORF">ACFO1S_25540</name>
</gene>
<evidence type="ECO:0000313" key="12">
    <source>
        <dbReference type="EMBL" id="MFC4306788.1"/>
    </source>
</evidence>
<evidence type="ECO:0000256" key="10">
    <source>
        <dbReference type="SAM" id="Coils"/>
    </source>
</evidence>
<keyword evidence="8" id="KW-0067">ATP-binding</keyword>
<dbReference type="InterPro" id="IPR003661">
    <property type="entry name" value="HisK_dim/P_dom"/>
</dbReference>
<keyword evidence="6" id="KW-0547">Nucleotide-binding</keyword>
<sequence>MLILIILSVAAVAFLLVRLMMLRSELGRMTEQLRRYNNRESGKKLDVALFDQRLEALAGQINRQSELIVEAEAHQKRTENELRQAVANISHDIRTPLTSIFGYIQLLEAESITPEEKHEYVSVVKKRTQRLQALLNDFFELSVIESLDYSLQTEKLEITALLSDILFGFYDSFNERDIVPDIRLPQDKVFVYADESAVRRVVENLLVNAIKHASKQVEFRLERQQDTASLTMINDAQELAGTDVTLLFDRFYTADRTRSAQGSGLGLSISKSLMHKMGGTMTAELHGEKLTMTCRWKLSGVAPD</sequence>
<keyword evidence="4" id="KW-0597">Phosphoprotein</keyword>
<evidence type="ECO:0000259" key="11">
    <source>
        <dbReference type="PROSITE" id="PS50109"/>
    </source>
</evidence>
<dbReference type="InterPro" id="IPR003594">
    <property type="entry name" value="HATPase_dom"/>
</dbReference>
<dbReference type="SMART" id="SM00388">
    <property type="entry name" value="HisKA"/>
    <property type="match status" value="1"/>
</dbReference>
<keyword evidence="5" id="KW-0808">Transferase</keyword>
<dbReference type="Gene3D" id="3.30.565.10">
    <property type="entry name" value="Histidine kinase-like ATPase, C-terminal domain"/>
    <property type="match status" value="1"/>
</dbReference>
<dbReference type="InterPro" id="IPR008358">
    <property type="entry name" value="Sig_transdc_His_kin/Pase_MprB"/>
</dbReference>
<evidence type="ECO:0000256" key="1">
    <source>
        <dbReference type="ARBA" id="ARBA00000085"/>
    </source>
</evidence>
<name>A0ABV8SJH7_9BACL</name>
<keyword evidence="13" id="KW-1185">Reference proteome</keyword>
<evidence type="ECO:0000256" key="9">
    <source>
        <dbReference type="ARBA" id="ARBA00023012"/>
    </source>
</evidence>
<dbReference type="PROSITE" id="PS50109">
    <property type="entry name" value="HIS_KIN"/>
    <property type="match status" value="1"/>
</dbReference>
<keyword evidence="10" id="KW-0175">Coiled coil</keyword>
<dbReference type="CDD" id="cd00075">
    <property type="entry name" value="HATPase"/>
    <property type="match status" value="1"/>
</dbReference>
<dbReference type="SUPFAM" id="SSF55874">
    <property type="entry name" value="ATPase domain of HSP90 chaperone/DNA topoisomerase II/histidine kinase"/>
    <property type="match status" value="1"/>
</dbReference>
<proteinExistence type="predicted"/>
<dbReference type="Pfam" id="PF00512">
    <property type="entry name" value="HisKA"/>
    <property type="match status" value="1"/>
</dbReference>
<reference evidence="13" key="1">
    <citation type="journal article" date="2019" name="Int. J. Syst. Evol. Microbiol.">
        <title>The Global Catalogue of Microorganisms (GCM) 10K type strain sequencing project: providing services to taxonomists for standard genome sequencing and annotation.</title>
        <authorList>
            <consortium name="The Broad Institute Genomics Platform"/>
            <consortium name="The Broad Institute Genome Sequencing Center for Infectious Disease"/>
            <person name="Wu L."/>
            <person name="Ma J."/>
        </authorList>
    </citation>
    <scope>NUCLEOTIDE SEQUENCE [LARGE SCALE GENOMIC DNA]</scope>
    <source>
        <strain evidence="13">CGMCC 4.1641</strain>
    </source>
</reference>
<dbReference type="InterPro" id="IPR005467">
    <property type="entry name" value="His_kinase_dom"/>
</dbReference>
<keyword evidence="7 12" id="KW-0418">Kinase</keyword>
<feature type="domain" description="Histidine kinase" evidence="11">
    <location>
        <begin position="88"/>
        <end position="284"/>
    </location>
</feature>
<evidence type="ECO:0000256" key="8">
    <source>
        <dbReference type="ARBA" id="ARBA00022840"/>
    </source>
</evidence>
<evidence type="ECO:0000313" key="13">
    <source>
        <dbReference type="Proteomes" id="UP001595755"/>
    </source>
</evidence>
<dbReference type="EMBL" id="JBHSED010000065">
    <property type="protein sequence ID" value="MFC4306788.1"/>
    <property type="molecule type" value="Genomic_DNA"/>
</dbReference>
<accession>A0ABV8SJH7</accession>
<dbReference type="SMART" id="SM00387">
    <property type="entry name" value="HATPase_c"/>
    <property type="match status" value="1"/>
</dbReference>
<protein>
    <recommendedName>
        <fullName evidence="3">histidine kinase</fullName>
        <ecNumber evidence="3">2.7.13.3</ecNumber>
    </recommendedName>
</protein>
<dbReference type="Pfam" id="PF02518">
    <property type="entry name" value="HATPase_c"/>
    <property type="match status" value="1"/>
</dbReference>
<dbReference type="RefSeq" id="WP_204602040.1">
    <property type="nucleotide sequence ID" value="NZ_JBHSED010000065.1"/>
</dbReference>
<dbReference type="GO" id="GO:0016301">
    <property type="term" value="F:kinase activity"/>
    <property type="evidence" value="ECO:0007669"/>
    <property type="project" value="UniProtKB-KW"/>
</dbReference>
<dbReference type="PANTHER" id="PTHR45453">
    <property type="entry name" value="PHOSPHATE REGULON SENSOR PROTEIN PHOR"/>
    <property type="match status" value="1"/>
</dbReference>
<comment type="caution">
    <text evidence="12">The sequence shown here is derived from an EMBL/GenBank/DDBJ whole genome shotgun (WGS) entry which is preliminary data.</text>
</comment>
<comment type="catalytic activity">
    <reaction evidence="1">
        <text>ATP + protein L-histidine = ADP + protein N-phospho-L-histidine.</text>
        <dbReference type="EC" id="2.7.13.3"/>
    </reaction>
</comment>
<evidence type="ECO:0000256" key="4">
    <source>
        <dbReference type="ARBA" id="ARBA00022553"/>
    </source>
</evidence>
<evidence type="ECO:0000256" key="2">
    <source>
        <dbReference type="ARBA" id="ARBA00004370"/>
    </source>
</evidence>